<reference evidence="3 4" key="1">
    <citation type="submission" date="2022-06" db="EMBL/GenBank/DDBJ databases">
        <title>Acetobacer genomes from food samples.</title>
        <authorList>
            <person name="Sombolestani A."/>
        </authorList>
    </citation>
    <scope>NUCLEOTIDE SEQUENCE [LARGE SCALE GENOMIC DNA]</scope>
    <source>
        <strain evidence="3 4">R-83285</strain>
    </source>
</reference>
<evidence type="ECO:0000313" key="4">
    <source>
        <dbReference type="Proteomes" id="UP001523528"/>
    </source>
</evidence>
<feature type="domain" description="Transglycosylase SLT" evidence="2">
    <location>
        <begin position="108"/>
        <end position="188"/>
    </location>
</feature>
<name>A0ABT1F193_9PROT</name>
<comment type="similarity">
    <text evidence="1">Belongs to the virb1 family.</text>
</comment>
<comment type="caution">
    <text evidence="3">The sequence shown here is derived from an EMBL/GenBank/DDBJ whole genome shotgun (WGS) entry which is preliminary data.</text>
</comment>
<dbReference type="CDD" id="cd13400">
    <property type="entry name" value="LT_IagB-like"/>
    <property type="match status" value="1"/>
</dbReference>
<dbReference type="Proteomes" id="UP001523528">
    <property type="component" value="Unassembled WGS sequence"/>
</dbReference>
<dbReference type="InterPro" id="IPR008258">
    <property type="entry name" value="Transglycosylase_SLT_dom_1"/>
</dbReference>
<evidence type="ECO:0000313" key="3">
    <source>
        <dbReference type="EMBL" id="MCP1258962.1"/>
    </source>
</evidence>
<organism evidence="3 4">
    <name type="scientific">Acetobacter lambici</name>
    <dbReference type="NCBI Taxonomy" id="1332824"/>
    <lineage>
        <taxon>Bacteria</taxon>
        <taxon>Pseudomonadati</taxon>
        <taxon>Pseudomonadota</taxon>
        <taxon>Alphaproteobacteria</taxon>
        <taxon>Acetobacterales</taxon>
        <taxon>Acetobacteraceae</taxon>
        <taxon>Acetobacter</taxon>
    </lineage>
</organism>
<proteinExistence type="inferred from homology"/>
<sequence>MIIPPCVDQIAEYYHVQQSSIVQIIQKQHDGLIGPMGIQPGWMPILEKAGFSPEAIKTNVCTNIAAGAWILAYAVSNKTKETPKIIPTFTVPSSQTTALSGNLRTCAVDAASQYRISVPLFLGLLATEGGHVGQIVSNKNGTYDMGPAQINSSHLVELAAKGITREQIINDGCLNIHVGAWILARELGGETPQHPKEFWERVGNYNSRTPVHNQAYQLKVWSHVVGISHSQPHG</sequence>
<keyword evidence="4" id="KW-1185">Reference proteome</keyword>
<dbReference type="EMBL" id="JAMYZZ010000018">
    <property type="protein sequence ID" value="MCP1258962.1"/>
    <property type="molecule type" value="Genomic_DNA"/>
</dbReference>
<dbReference type="RefSeq" id="WP_242012602.1">
    <property type="nucleotide sequence ID" value="NZ_JAMYZY010000018.1"/>
</dbReference>
<evidence type="ECO:0000259" key="2">
    <source>
        <dbReference type="Pfam" id="PF01464"/>
    </source>
</evidence>
<gene>
    <name evidence="3" type="ORF">NKW50_10210</name>
</gene>
<dbReference type="Pfam" id="PF01464">
    <property type="entry name" value="SLT"/>
    <property type="match status" value="1"/>
</dbReference>
<accession>A0ABT1F193</accession>
<dbReference type="InterPro" id="IPR023346">
    <property type="entry name" value="Lysozyme-like_dom_sf"/>
</dbReference>
<protein>
    <submittedName>
        <fullName evidence="3">Transglycosylase SLT domain-containing protein</fullName>
    </submittedName>
</protein>
<dbReference type="SUPFAM" id="SSF53955">
    <property type="entry name" value="Lysozyme-like"/>
    <property type="match status" value="1"/>
</dbReference>
<evidence type="ECO:0000256" key="1">
    <source>
        <dbReference type="ARBA" id="ARBA00009387"/>
    </source>
</evidence>